<accession>A0AAV0S2L9</accession>
<feature type="region of interest" description="Disordered" evidence="1">
    <location>
        <begin position="74"/>
        <end position="93"/>
    </location>
</feature>
<dbReference type="AlphaFoldDB" id="A0AAV0S2L9"/>
<evidence type="ECO:0000256" key="1">
    <source>
        <dbReference type="SAM" id="MobiDB-lite"/>
    </source>
</evidence>
<name>A0AAV0S2L9_9ROSI</name>
<keyword evidence="3" id="KW-1185">Reference proteome</keyword>
<evidence type="ECO:0000313" key="3">
    <source>
        <dbReference type="Proteomes" id="UP001154282"/>
    </source>
</evidence>
<organism evidence="2 3">
    <name type="scientific">Linum tenue</name>
    <dbReference type="NCBI Taxonomy" id="586396"/>
    <lineage>
        <taxon>Eukaryota</taxon>
        <taxon>Viridiplantae</taxon>
        <taxon>Streptophyta</taxon>
        <taxon>Embryophyta</taxon>
        <taxon>Tracheophyta</taxon>
        <taxon>Spermatophyta</taxon>
        <taxon>Magnoliopsida</taxon>
        <taxon>eudicotyledons</taxon>
        <taxon>Gunneridae</taxon>
        <taxon>Pentapetalae</taxon>
        <taxon>rosids</taxon>
        <taxon>fabids</taxon>
        <taxon>Malpighiales</taxon>
        <taxon>Linaceae</taxon>
        <taxon>Linum</taxon>
    </lineage>
</organism>
<feature type="compositionally biased region" description="Polar residues" evidence="1">
    <location>
        <begin position="75"/>
        <end position="93"/>
    </location>
</feature>
<dbReference type="PANTHER" id="PTHR46995">
    <property type="entry name" value="OS09G0508200 PROTEIN"/>
    <property type="match status" value="1"/>
</dbReference>
<dbReference type="Pfam" id="PF01190">
    <property type="entry name" value="Pollen_Ole_e_1"/>
    <property type="match status" value="1"/>
</dbReference>
<reference evidence="2" key="1">
    <citation type="submission" date="2022-08" db="EMBL/GenBank/DDBJ databases">
        <authorList>
            <person name="Gutierrez-Valencia J."/>
        </authorList>
    </citation>
    <scope>NUCLEOTIDE SEQUENCE</scope>
</reference>
<gene>
    <name evidence="2" type="ORF">LITE_LOCUS51266</name>
</gene>
<dbReference type="PANTHER" id="PTHR46995:SF6">
    <property type="entry name" value="POLLEN OLE E 1 ALLERGEN AND EXTENSIN FAMILY PROTEIN"/>
    <property type="match status" value="1"/>
</dbReference>
<proteinExistence type="predicted"/>
<protein>
    <submittedName>
        <fullName evidence="2">Uncharacterized protein</fullName>
    </submittedName>
</protein>
<evidence type="ECO:0000313" key="2">
    <source>
        <dbReference type="EMBL" id="CAI0627411.1"/>
    </source>
</evidence>
<comment type="caution">
    <text evidence="2">The sequence shown here is derived from an EMBL/GenBank/DDBJ whole genome shotgun (WGS) entry which is preliminary data.</text>
</comment>
<sequence>MHIENKLAKNRRTDPLLSQHRTTNKYGVYKLEIPNVEAIDCVDDGSSIKSMCQASLIKSPASTCTAFLVSEPQETKSQGNLGSRISASRTSVP</sequence>
<dbReference type="Proteomes" id="UP001154282">
    <property type="component" value="Unassembled WGS sequence"/>
</dbReference>
<dbReference type="EMBL" id="CAMGYJ010000011">
    <property type="protein sequence ID" value="CAI0627411.1"/>
    <property type="molecule type" value="Genomic_DNA"/>
</dbReference>